<organism evidence="1 2">
    <name type="scientific">Planobacterium oryzisoli</name>
    <dbReference type="NCBI Taxonomy" id="2771435"/>
    <lineage>
        <taxon>Bacteria</taxon>
        <taxon>Pseudomonadati</taxon>
        <taxon>Bacteroidota</taxon>
        <taxon>Flavobacteriia</taxon>
        <taxon>Flavobacteriales</taxon>
        <taxon>Weeksellaceae</taxon>
        <taxon>Chryseobacterium group</taxon>
        <taxon>Chryseobacterium</taxon>
    </lineage>
</organism>
<reference evidence="1" key="1">
    <citation type="submission" date="2020-11" db="EMBL/GenBank/DDBJ databases">
        <title>Genome seq and assembly of Planobacterium sp.</title>
        <authorList>
            <person name="Chhetri G."/>
        </authorList>
    </citation>
    <scope>NUCLEOTIDE SEQUENCE</scope>
    <source>
        <strain evidence="1">GCR5</strain>
    </source>
</reference>
<dbReference type="EMBL" id="JADKYY010000007">
    <property type="protein sequence ID" value="MBF5027474.1"/>
    <property type="molecule type" value="Genomic_DNA"/>
</dbReference>
<comment type="caution">
    <text evidence="1">The sequence shown here is derived from an EMBL/GenBank/DDBJ whole genome shotgun (WGS) entry which is preliminary data.</text>
</comment>
<protein>
    <recommendedName>
        <fullName evidence="3">Lipoprotein</fullName>
    </recommendedName>
</protein>
<keyword evidence="2" id="KW-1185">Reference proteome</keyword>
<proteinExistence type="predicted"/>
<dbReference type="RefSeq" id="WP_194739402.1">
    <property type="nucleotide sequence ID" value="NZ_JADKYY010000007.1"/>
</dbReference>
<name>A0A931EBX7_9FLAO</name>
<evidence type="ECO:0000313" key="1">
    <source>
        <dbReference type="EMBL" id="MBF5027474.1"/>
    </source>
</evidence>
<evidence type="ECO:0008006" key="3">
    <source>
        <dbReference type="Google" id="ProtNLM"/>
    </source>
</evidence>
<dbReference type="Proteomes" id="UP000694480">
    <property type="component" value="Unassembled WGS sequence"/>
</dbReference>
<evidence type="ECO:0000313" key="2">
    <source>
        <dbReference type="Proteomes" id="UP000694480"/>
    </source>
</evidence>
<dbReference type="PROSITE" id="PS51257">
    <property type="entry name" value="PROKAR_LIPOPROTEIN"/>
    <property type="match status" value="1"/>
</dbReference>
<gene>
    <name evidence="1" type="ORF">IC612_06655</name>
</gene>
<sequence length="125" mass="14286">MKFNLIKNGFLLAITFALISSCTTKGLPKIKNAQYTTYNFDQERGYHVEFDLSHDSILPQSVVLNRIKQPVPPEAKEGLHYKVNVISQSRKIFGFKPTVVDEENGIYFKTDTAEVFKKVEFKPAK</sequence>
<accession>A0A931EBX7</accession>
<dbReference type="AlphaFoldDB" id="A0A931EBX7"/>